<name>A0A173WYQ7_9FIRM</name>
<dbReference type="Proteomes" id="UP000095651">
    <property type="component" value="Unassembled WGS sequence"/>
</dbReference>
<organism evidence="1 2">
    <name type="scientific">Hungatella hathewayi</name>
    <dbReference type="NCBI Taxonomy" id="154046"/>
    <lineage>
        <taxon>Bacteria</taxon>
        <taxon>Bacillati</taxon>
        <taxon>Bacillota</taxon>
        <taxon>Clostridia</taxon>
        <taxon>Lachnospirales</taxon>
        <taxon>Lachnospiraceae</taxon>
        <taxon>Hungatella</taxon>
    </lineage>
</organism>
<dbReference type="AlphaFoldDB" id="A0A173WYQ7"/>
<evidence type="ECO:0000313" key="2">
    <source>
        <dbReference type="Proteomes" id="UP000095651"/>
    </source>
</evidence>
<dbReference type="GO" id="GO:0004812">
    <property type="term" value="F:aminoacyl-tRNA ligase activity"/>
    <property type="evidence" value="ECO:0007669"/>
    <property type="project" value="UniProtKB-KW"/>
</dbReference>
<sequence>MQRETDRPDRYDDIIHLPHHVSTIHPSMAVSDRAAQFSPFAALTGHDAAIQETARLTDQKIELDENSKEILNDKLLLLIEKIKEQPAVTVIFFVADERKAGGSYVTVHGRVRKVDRYRDVLIMLDGTVIPLDDIVEIEGEALCPVDFRFD</sequence>
<keyword evidence="1" id="KW-0030">Aminoacyl-tRNA synthetase</keyword>
<dbReference type="EMBL" id="CYZE01000001">
    <property type="protein sequence ID" value="CUN44611.1"/>
    <property type="molecule type" value="Genomic_DNA"/>
</dbReference>
<gene>
    <name evidence="1" type="primary">IleS</name>
    <name evidence="1" type="ORF">ERS852407_00210</name>
</gene>
<protein>
    <submittedName>
        <fullName evidence="1">Isoleucyl-tRNA synthetase</fullName>
    </submittedName>
</protein>
<proteinExistence type="predicted"/>
<reference evidence="1 2" key="1">
    <citation type="submission" date="2015-09" db="EMBL/GenBank/DDBJ databases">
        <authorList>
            <consortium name="Pathogen Informatics"/>
        </authorList>
    </citation>
    <scope>NUCLEOTIDE SEQUENCE [LARGE SCALE GENOMIC DNA]</scope>
    <source>
        <strain evidence="1 2">2789STDY5608850</strain>
    </source>
</reference>
<evidence type="ECO:0000313" key="1">
    <source>
        <dbReference type="EMBL" id="CUN44611.1"/>
    </source>
</evidence>
<keyword evidence="1" id="KW-0436">Ligase</keyword>
<dbReference type="RefSeq" id="WP_055652654.1">
    <property type="nucleotide sequence ID" value="NZ_CABIXC010000001.1"/>
</dbReference>
<accession>A0A173WYQ7</accession>